<feature type="signal peptide" evidence="1">
    <location>
        <begin position="1"/>
        <end position="19"/>
    </location>
</feature>
<dbReference type="Proteomes" id="UP000046392">
    <property type="component" value="Unplaced"/>
</dbReference>
<keyword evidence="1" id="KW-0732">Signal</keyword>
<evidence type="ECO:0000256" key="1">
    <source>
        <dbReference type="SAM" id="SignalP"/>
    </source>
</evidence>
<reference evidence="3" key="1">
    <citation type="submission" date="2017-02" db="UniProtKB">
        <authorList>
            <consortium name="WormBaseParasite"/>
        </authorList>
    </citation>
    <scope>IDENTIFICATION</scope>
</reference>
<dbReference type="WBParaSite" id="SPAL_0000617650.1">
    <property type="protein sequence ID" value="SPAL_0000617650.1"/>
    <property type="gene ID" value="SPAL_0000617650"/>
</dbReference>
<accession>A0A0N5BJQ5</accession>
<sequence>MFLKIFTVFITFLISKILTFDYVYKNNKNNESFKVIVFGTSKFNTSEITNANATIYLYSHRNNGVQSVELKNGGEFILSMYKPSNRYLEYMFVRFEYLKKGIYESFDKNIPKDCKNKNEEIEFPSFGFKYLKKENFNCNLGEVEIK</sequence>
<evidence type="ECO:0000313" key="2">
    <source>
        <dbReference type="Proteomes" id="UP000046392"/>
    </source>
</evidence>
<keyword evidence="2" id="KW-1185">Reference proteome</keyword>
<protein>
    <submittedName>
        <fullName evidence="3">Uncharacterized protein</fullName>
    </submittedName>
</protein>
<proteinExistence type="predicted"/>
<feature type="chain" id="PRO_5005894631" evidence="1">
    <location>
        <begin position="20"/>
        <end position="146"/>
    </location>
</feature>
<organism evidence="2 3">
    <name type="scientific">Strongyloides papillosus</name>
    <name type="common">Intestinal threadworm</name>
    <dbReference type="NCBI Taxonomy" id="174720"/>
    <lineage>
        <taxon>Eukaryota</taxon>
        <taxon>Metazoa</taxon>
        <taxon>Ecdysozoa</taxon>
        <taxon>Nematoda</taxon>
        <taxon>Chromadorea</taxon>
        <taxon>Rhabditida</taxon>
        <taxon>Tylenchina</taxon>
        <taxon>Panagrolaimomorpha</taxon>
        <taxon>Strongyloidoidea</taxon>
        <taxon>Strongyloididae</taxon>
        <taxon>Strongyloides</taxon>
    </lineage>
</organism>
<name>A0A0N5BJQ5_STREA</name>
<evidence type="ECO:0000313" key="3">
    <source>
        <dbReference type="WBParaSite" id="SPAL_0000617650.1"/>
    </source>
</evidence>
<dbReference type="AlphaFoldDB" id="A0A0N5BJQ5"/>